<name>A0A1F5G884_9BACT</name>
<evidence type="ECO:0000313" key="2">
    <source>
        <dbReference type="EMBL" id="OGD88103.1"/>
    </source>
</evidence>
<dbReference type="InterPro" id="IPR009057">
    <property type="entry name" value="Homeodomain-like_sf"/>
</dbReference>
<dbReference type="PANTHER" id="PTHR47515:SF1">
    <property type="entry name" value="BLR2054 PROTEIN"/>
    <property type="match status" value="1"/>
</dbReference>
<gene>
    <name evidence="2" type="ORF">A2693_00275</name>
</gene>
<dbReference type="SUPFAM" id="SSF53098">
    <property type="entry name" value="Ribonuclease H-like"/>
    <property type="match status" value="1"/>
</dbReference>
<dbReference type="EMBL" id="MFAY01000049">
    <property type="protein sequence ID" value="OGD88103.1"/>
    <property type="molecule type" value="Genomic_DNA"/>
</dbReference>
<dbReference type="AlphaFoldDB" id="A0A1F5G884"/>
<organism evidence="2 3">
    <name type="scientific">Candidatus Curtissbacteria bacterium RIFCSPHIGHO2_01_FULL_40_12</name>
    <dbReference type="NCBI Taxonomy" id="1797710"/>
    <lineage>
        <taxon>Bacteria</taxon>
        <taxon>Candidatus Curtissiibacteriota</taxon>
    </lineage>
</organism>
<protein>
    <recommendedName>
        <fullName evidence="1">Integrase catalytic domain-containing protein</fullName>
    </recommendedName>
</protein>
<dbReference type="SUPFAM" id="SSF46689">
    <property type="entry name" value="Homeodomain-like"/>
    <property type="match status" value="1"/>
</dbReference>
<dbReference type="InterPro" id="IPR012337">
    <property type="entry name" value="RNaseH-like_sf"/>
</dbReference>
<dbReference type="PROSITE" id="PS50994">
    <property type="entry name" value="INTEGRASE"/>
    <property type="match status" value="1"/>
</dbReference>
<dbReference type="GO" id="GO:0015074">
    <property type="term" value="P:DNA integration"/>
    <property type="evidence" value="ECO:0007669"/>
    <property type="project" value="InterPro"/>
</dbReference>
<dbReference type="Gene3D" id="3.30.420.10">
    <property type="entry name" value="Ribonuclease H-like superfamily/Ribonuclease H"/>
    <property type="match status" value="1"/>
</dbReference>
<dbReference type="InterPro" id="IPR001584">
    <property type="entry name" value="Integrase_cat-core"/>
</dbReference>
<evidence type="ECO:0000313" key="3">
    <source>
        <dbReference type="Proteomes" id="UP000178577"/>
    </source>
</evidence>
<dbReference type="Pfam" id="PF13683">
    <property type="entry name" value="rve_3"/>
    <property type="match status" value="1"/>
</dbReference>
<accession>A0A1F5G884</accession>
<feature type="domain" description="Integrase catalytic" evidence="1">
    <location>
        <begin position="130"/>
        <end position="289"/>
    </location>
</feature>
<reference evidence="2 3" key="1">
    <citation type="journal article" date="2016" name="Nat. Commun.">
        <title>Thousands of microbial genomes shed light on interconnected biogeochemical processes in an aquifer system.</title>
        <authorList>
            <person name="Anantharaman K."/>
            <person name="Brown C.T."/>
            <person name="Hug L.A."/>
            <person name="Sharon I."/>
            <person name="Castelle C.J."/>
            <person name="Probst A.J."/>
            <person name="Thomas B.C."/>
            <person name="Singh A."/>
            <person name="Wilkins M.J."/>
            <person name="Karaoz U."/>
            <person name="Brodie E.L."/>
            <person name="Williams K.H."/>
            <person name="Hubbard S.S."/>
            <person name="Banfield J.F."/>
        </authorList>
    </citation>
    <scope>NUCLEOTIDE SEQUENCE [LARGE SCALE GENOMIC DNA]</scope>
</reference>
<dbReference type="PANTHER" id="PTHR47515">
    <property type="entry name" value="LOW CALCIUM RESPONSE LOCUS PROTEIN T"/>
    <property type="match status" value="1"/>
</dbReference>
<comment type="caution">
    <text evidence="2">The sequence shown here is derived from an EMBL/GenBank/DDBJ whole genome shotgun (WGS) entry which is preliminary data.</text>
</comment>
<proteinExistence type="predicted"/>
<dbReference type="GO" id="GO:0003676">
    <property type="term" value="F:nucleic acid binding"/>
    <property type="evidence" value="ECO:0007669"/>
    <property type="project" value="InterPro"/>
</dbReference>
<evidence type="ECO:0000259" key="1">
    <source>
        <dbReference type="PROSITE" id="PS50994"/>
    </source>
</evidence>
<dbReference type="InterPro" id="IPR036397">
    <property type="entry name" value="RNaseH_sf"/>
</dbReference>
<sequence length="289" mass="33988">MDVNQLTKISLAWEMYEQHVPKSHIAQTLDVQRETVHIWISKITTNPGGLLGFLDEYSRAKKGPRPKRQVDPILKRWVWSIRERGMDCCGQKIRYFLEKERSVSISVPKIYEILAEKYVIKSKWKKNTKRGAVPKASRAREVIQMDSVDFGEVFAFTAVDIFSREVDILLAPELTSNWGARFLDQAMNRRFDGFSDLIQSDGGPEFKDKFKKKVYKYTNRYRISAPYKKNEQSYIESFNRTVRKECLGWAKYRKKQIKELTAVVNIFLERYHYHRPHISLGMRPPLTRG</sequence>
<dbReference type="Proteomes" id="UP000178577">
    <property type="component" value="Unassembled WGS sequence"/>
</dbReference>